<accession>A0A137NUF8</accession>
<dbReference type="EMBL" id="KQ964751">
    <property type="protein sequence ID" value="KXN66234.1"/>
    <property type="molecule type" value="Genomic_DNA"/>
</dbReference>
<evidence type="ECO:0000256" key="3">
    <source>
        <dbReference type="ARBA" id="ARBA00022989"/>
    </source>
</evidence>
<dbReference type="GO" id="GO:0016020">
    <property type="term" value="C:membrane"/>
    <property type="evidence" value="ECO:0007669"/>
    <property type="project" value="UniProtKB-SubCell"/>
</dbReference>
<evidence type="ECO:0000313" key="8">
    <source>
        <dbReference type="Proteomes" id="UP000070444"/>
    </source>
</evidence>
<evidence type="ECO:0000256" key="2">
    <source>
        <dbReference type="ARBA" id="ARBA00022692"/>
    </source>
</evidence>
<name>A0A137NUF8_CONC2</name>
<comment type="subcellular location">
    <subcellularLocation>
        <location evidence="1">Membrane</location>
    </subcellularLocation>
</comment>
<keyword evidence="2 5" id="KW-0812">Transmembrane</keyword>
<evidence type="ECO:0000256" key="4">
    <source>
        <dbReference type="ARBA" id="ARBA00023136"/>
    </source>
</evidence>
<evidence type="ECO:0000256" key="1">
    <source>
        <dbReference type="ARBA" id="ARBA00004370"/>
    </source>
</evidence>
<feature type="transmembrane region" description="Helical" evidence="5">
    <location>
        <begin position="94"/>
        <end position="115"/>
    </location>
</feature>
<evidence type="ECO:0000313" key="7">
    <source>
        <dbReference type="EMBL" id="KXN66234.1"/>
    </source>
</evidence>
<evidence type="ECO:0000259" key="6">
    <source>
        <dbReference type="PROSITE" id="PS50262"/>
    </source>
</evidence>
<dbReference type="SUPFAM" id="SSF81321">
    <property type="entry name" value="Family A G protein-coupled receptor-like"/>
    <property type="match status" value="1"/>
</dbReference>
<dbReference type="OrthoDB" id="10018446at2759"/>
<gene>
    <name evidence="7" type="ORF">CONCODRAFT_11976</name>
</gene>
<feature type="transmembrane region" description="Helical" evidence="5">
    <location>
        <begin position="12"/>
        <end position="38"/>
    </location>
</feature>
<dbReference type="InterPro" id="IPR017452">
    <property type="entry name" value="GPCR_Rhodpsn_7TM"/>
</dbReference>
<dbReference type="Gene3D" id="1.20.1070.10">
    <property type="entry name" value="Rhodopsin 7-helix transmembrane proteins"/>
    <property type="match status" value="1"/>
</dbReference>
<evidence type="ECO:0000256" key="5">
    <source>
        <dbReference type="SAM" id="Phobius"/>
    </source>
</evidence>
<feature type="domain" description="G-protein coupled receptors family 1 profile" evidence="6">
    <location>
        <begin position="30"/>
        <end position="303"/>
    </location>
</feature>
<protein>
    <recommendedName>
        <fullName evidence="6">G-protein coupled receptors family 1 profile domain-containing protein</fullName>
    </recommendedName>
</protein>
<feature type="transmembrane region" description="Helical" evidence="5">
    <location>
        <begin position="252"/>
        <end position="275"/>
    </location>
</feature>
<keyword evidence="4 5" id="KW-0472">Membrane</keyword>
<dbReference type="AlphaFoldDB" id="A0A137NUF8"/>
<sequence length="331" mass="37838">MSLKLEENSGTFGLIVEIIDINLSLFSICLNLLVAHILVSRLRLVQSDTVVSFIICLIDLVYSSFSVINLVTIWSTKYQFLQTSTYFCQFNGLVYTFASSSVADIIMILAVLRFLAICYNRIYSIKIWVMISGLLIAFNLACSIVSFINIAFIVYPSIKYCTFNPDSAVGVIIWYILGIKEGVALVVIVFCYLGIARHYSNYIVEIKRDSSKFITQFHPKDNLEVSKNVTNSPLILDYTEAECKVKASIHKIYIIVTIYALEFIGFLGIQFAYKVHQTLPHKIADNIFSLLSHCIPLTSPLFVLFFHDETHHELQSMIYLWGYRVARKFRF</sequence>
<reference evidence="7 8" key="1">
    <citation type="journal article" date="2015" name="Genome Biol. Evol.">
        <title>Phylogenomic analyses indicate that early fungi evolved digesting cell walls of algal ancestors of land plants.</title>
        <authorList>
            <person name="Chang Y."/>
            <person name="Wang S."/>
            <person name="Sekimoto S."/>
            <person name="Aerts A.L."/>
            <person name="Choi C."/>
            <person name="Clum A."/>
            <person name="LaButti K.M."/>
            <person name="Lindquist E.A."/>
            <person name="Yee Ngan C."/>
            <person name="Ohm R.A."/>
            <person name="Salamov A.A."/>
            <person name="Grigoriev I.V."/>
            <person name="Spatafora J.W."/>
            <person name="Berbee M.L."/>
        </authorList>
    </citation>
    <scope>NUCLEOTIDE SEQUENCE [LARGE SCALE GENOMIC DNA]</scope>
    <source>
        <strain evidence="7 8">NRRL 28638</strain>
    </source>
</reference>
<organism evidence="7 8">
    <name type="scientific">Conidiobolus coronatus (strain ATCC 28846 / CBS 209.66 / NRRL 28638)</name>
    <name type="common">Delacroixia coronata</name>
    <dbReference type="NCBI Taxonomy" id="796925"/>
    <lineage>
        <taxon>Eukaryota</taxon>
        <taxon>Fungi</taxon>
        <taxon>Fungi incertae sedis</taxon>
        <taxon>Zoopagomycota</taxon>
        <taxon>Entomophthoromycotina</taxon>
        <taxon>Entomophthoromycetes</taxon>
        <taxon>Entomophthorales</taxon>
        <taxon>Ancylistaceae</taxon>
        <taxon>Conidiobolus</taxon>
    </lineage>
</organism>
<feature type="transmembrane region" description="Helical" evidence="5">
    <location>
        <begin position="287"/>
        <end position="307"/>
    </location>
</feature>
<feature type="transmembrane region" description="Helical" evidence="5">
    <location>
        <begin position="127"/>
        <end position="152"/>
    </location>
</feature>
<dbReference type="Proteomes" id="UP000070444">
    <property type="component" value="Unassembled WGS sequence"/>
</dbReference>
<feature type="transmembrane region" description="Helical" evidence="5">
    <location>
        <begin position="172"/>
        <end position="195"/>
    </location>
</feature>
<dbReference type="PROSITE" id="PS50262">
    <property type="entry name" value="G_PROTEIN_RECEP_F1_2"/>
    <property type="match status" value="1"/>
</dbReference>
<keyword evidence="3 5" id="KW-1133">Transmembrane helix</keyword>
<feature type="transmembrane region" description="Helical" evidence="5">
    <location>
        <begin position="50"/>
        <end position="74"/>
    </location>
</feature>
<proteinExistence type="predicted"/>
<keyword evidence="8" id="KW-1185">Reference proteome</keyword>